<gene>
    <name evidence="1" type="ORF">S12H4_12225</name>
</gene>
<sequence length="34" mass="4055">MKLRKVKPADIKVPEVRVTAQFDEDLYQQFKDSM</sequence>
<accession>X1T4V0</accession>
<protein>
    <submittedName>
        <fullName evidence="1">Uncharacterized protein</fullName>
    </submittedName>
</protein>
<dbReference type="EMBL" id="BARW01005729">
    <property type="protein sequence ID" value="GAI82625.1"/>
    <property type="molecule type" value="Genomic_DNA"/>
</dbReference>
<dbReference type="AlphaFoldDB" id="X1T4V0"/>
<proteinExistence type="predicted"/>
<comment type="caution">
    <text evidence="1">The sequence shown here is derived from an EMBL/GenBank/DDBJ whole genome shotgun (WGS) entry which is preliminary data.</text>
</comment>
<feature type="non-terminal residue" evidence="1">
    <location>
        <position position="34"/>
    </location>
</feature>
<reference evidence="1" key="1">
    <citation type="journal article" date="2014" name="Front. Microbiol.">
        <title>High frequency of phylogenetically diverse reductive dehalogenase-homologous genes in deep subseafloor sedimentary metagenomes.</title>
        <authorList>
            <person name="Kawai M."/>
            <person name="Futagami T."/>
            <person name="Toyoda A."/>
            <person name="Takaki Y."/>
            <person name="Nishi S."/>
            <person name="Hori S."/>
            <person name="Arai W."/>
            <person name="Tsubouchi T."/>
            <person name="Morono Y."/>
            <person name="Uchiyama I."/>
            <person name="Ito T."/>
            <person name="Fujiyama A."/>
            <person name="Inagaki F."/>
            <person name="Takami H."/>
        </authorList>
    </citation>
    <scope>NUCLEOTIDE SEQUENCE</scope>
    <source>
        <strain evidence="1">Expedition CK06-06</strain>
    </source>
</reference>
<evidence type="ECO:0000313" key="1">
    <source>
        <dbReference type="EMBL" id="GAI82625.1"/>
    </source>
</evidence>
<organism evidence="1">
    <name type="scientific">marine sediment metagenome</name>
    <dbReference type="NCBI Taxonomy" id="412755"/>
    <lineage>
        <taxon>unclassified sequences</taxon>
        <taxon>metagenomes</taxon>
        <taxon>ecological metagenomes</taxon>
    </lineage>
</organism>
<name>X1T4V0_9ZZZZ</name>